<dbReference type="InterPro" id="IPR042120">
    <property type="entry name" value="MutL_C_dimsub"/>
</dbReference>
<reference evidence="7" key="1">
    <citation type="journal article" date="2010" name="Nature">
        <title>The Amphimedon queenslandica genome and the evolution of animal complexity.</title>
        <authorList>
            <person name="Srivastava M."/>
            <person name="Simakov O."/>
            <person name="Chapman J."/>
            <person name="Fahey B."/>
            <person name="Gauthier M.E."/>
            <person name="Mitros T."/>
            <person name="Richards G.S."/>
            <person name="Conaco C."/>
            <person name="Dacre M."/>
            <person name="Hellsten U."/>
            <person name="Larroux C."/>
            <person name="Putnam N.H."/>
            <person name="Stanke M."/>
            <person name="Adamska M."/>
            <person name="Darling A."/>
            <person name="Degnan S.M."/>
            <person name="Oakley T.H."/>
            <person name="Plachetzki D.C."/>
            <person name="Zhai Y."/>
            <person name="Adamski M."/>
            <person name="Calcino A."/>
            <person name="Cummins S.F."/>
            <person name="Goodstein D.M."/>
            <person name="Harris C."/>
            <person name="Jackson D.J."/>
            <person name="Leys S.P."/>
            <person name="Shu S."/>
            <person name="Woodcroft B.J."/>
            <person name="Vervoort M."/>
            <person name="Kosik K.S."/>
            <person name="Manning G."/>
            <person name="Degnan B.M."/>
            <person name="Rokhsar D.S."/>
        </authorList>
    </citation>
    <scope>NUCLEOTIDE SEQUENCE [LARGE SCALE GENOMIC DNA]</scope>
</reference>
<dbReference type="InterPro" id="IPR036890">
    <property type="entry name" value="HATPase_C_sf"/>
</dbReference>
<evidence type="ECO:0000313" key="6">
    <source>
        <dbReference type="EnsemblMetazoa" id="XP_019854585.1"/>
    </source>
</evidence>
<keyword evidence="7" id="KW-1185">Reference proteome</keyword>
<dbReference type="InterPro" id="IPR014790">
    <property type="entry name" value="MutL_C"/>
</dbReference>
<dbReference type="InterPro" id="IPR037198">
    <property type="entry name" value="MutL_C_sf"/>
</dbReference>
<dbReference type="Gene3D" id="3.30.230.10">
    <property type="match status" value="1"/>
</dbReference>
<evidence type="ECO:0008006" key="8">
    <source>
        <dbReference type="Google" id="ProtNLM"/>
    </source>
</evidence>
<dbReference type="GO" id="GO:0032389">
    <property type="term" value="C:MutLalpha complex"/>
    <property type="evidence" value="ECO:0007669"/>
    <property type="project" value="TreeGrafter"/>
</dbReference>
<dbReference type="SUPFAM" id="SSF54211">
    <property type="entry name" value="Ribosomal protein S5 domain 2-like"/>
    <property type="match status" value="1"/>
</dbReference>
<comment type="similarity">
    <text evidence="1">Belongs to the DNA mismatch repair MutL/HexB family.</text>
</comment>
<evidence type="ECO:0000256" key="2">
    <source>
        <dbReference type="ARBA" id="ARBA00022763"/>
    </source>
</evidence>
<evidence type="ECO:0000256" key="3">
    <source>
        <dbReference type="SAM" id="MobiDB-lite"/>
    </source>
</evidence>
<feature type="domain" description="MutL C-terminal dimerisation" evidence="4">
    <location>
        <begin position="600"/>
        <end position="744"/>
    </location>
</feature>
<reference evidence="6" key="2">
    <citation type="submission" date="2024-06" db="UniProtKB">
        <authorList>
            <consortium name="EnsemblMetazoa"/>
        </authorList>
    </citation>
    <scope>IDENTIFICATION</scope>
</reference>
<feature type="region of interest" description="Disordered" evidence="3">
    <location>
        <begin position="400"/>
        <end position="473"/>
    </location>
</feature>
<dbReference type="InterPro" id="IPR002099">
    <property type="entry name" value="MutL/Mlh/PMS"/>
</dbReference>
<feature type="compositionally biased region" description="Polar residues" evidence="3">
    <location>
        <begin position="432"/>
        <end position="446"/>
    </location>
</feature>
<dbReference type="InterPro" id="IPR042121">
    <property type="entry name" value="MutL_C_regsub"/>
</dbReference>
<name>A0AAN0JC36_AMPQE</name>
<evidence type="ECO:0000256" key="1">
    <source>
        <dbReference type="ARBA" id="ARBA00006082"/>
    </source>
</evidence>
<organism evidence="6 7">
    <name type="scientific">Amphimedon queenslandica</name>
    <name type="common">Sponge</name>
    <dbReference type="NCBI Taxonomy" id="400682"/>
    <lineage>
        <taxon>Eukaryota</taxon>
        <taxon>Metazoa</taxon>
        <taxon>Porifera</taxon>
        <taxon>Demospongiae</taxon>
        <taxon>Heteroscleromorpha</taxon>
        <taxon>Haplosclerida</taxon>
        <taxon>Niphatidae</taxon>
        <taxon>Amphimedon</taxon>
    </lineage>
</organism>
<dbReference type="SMART" id="SM00853">
    <property type="entry name" value="MutL_C"/>
    <property type="match status" value="1"/>
</dbReference>
<dbReference type="SUPFAM" id="SSF118116">
    <property type="entry name" value="DNA mismatch repair protein MutL"/>
    <property type="match status" value="1"/>
</dbReference>
<evidence type="ECO:0000313" key="7">
    <source>
        <dbReference type="Proteomes" id="UP000007879"/>
    </source>
</evidence>
<dbReference type="EnsemblMetazoa" id="XM_019999026.1">
    <property type="protein sequence ID" value="XP_019854585.1"/>
    <property type="gene ID" value="LOC100635403"/>
</dbReference>
<dbReference type="GO" id="GO:0030983">
    <property type="term" value="F:mismatched DNA binding"/>
    <property type="evidence" value="ECO:0007669"/>
    <property type="project" value="InterPro"/>
</dbReference>
<proteinExistence type="inferred from homology"/>
<dbReference type="PROSITE" id="PS00058">
    <property type="entry name" value="DNA_MISMATCH_REPAIR_1"/>
    <property type="match status" value="1"/>
</dbReference>
<dbReference type="FunFam" id="3.30.565.10:FF:000014">
    <property type="entry name" value="Mismatch repair endonuclease pms1, putative"/>
    <property type="match status" value="1"/>
</dbReference>
<dbReference type="CDD" id="cd03484">
    <property type="entry name" value="MutL_Trans_hPMS_2_like"/>
    <property type="match status" value="1"/>
</dbReference>
<dbReference type="AlphaFoldDB" id="A0AAN0JC36"/>
<dbReference type="Gene3D" id="3.30.1370.100">
    <property type="entry name" value="MutL, C-terminal domain, regulatory subdomain"/>
    <property type="match status" value="1"/>
</dbReference>
<feature type="region of interest" description="Disordered" evidence="3">
    <location>
        <begin position="485"/>
        <end position="512"/>
    </location>
</feature>
<dbReference type="Pfam" id="PF01119">
    <property type="entry name" value="DNA_mis_repair"/>
    <property type="match status" value="1"/>
</dbReference>
<dbReference type="FunFam" id="3.30.230.10:FF:000032">
    <property type="entry name" value="mismatch repair endonuclease PMS2 isoform X2"/>
    <property type="match status" value="1"/>
</dbReference>
<feature type="compositionally biased region" description="Polar residues" evidence="3">
    <location>
        <begin position="453"/>
        <end position="469"/>
    </location>
</feature>
<dbReference type="GO" id="GO:0005524">
    <property type="term" value="F:ATP binding"/>
    <property type="evidence" value="ECO:0007669"/>
    <property type="project" value="InterPro"/>
</dbReference>
<dbReference type="PANTHER" id="PTHR10073:SF52">
    <property type="entry name" value="MISMATCH REPAIR ENDONUCLEASE PMS2"/>
    <property type="match status" value="1"/>
</dbReference>
<dbReference type="GO" id="GO:0006298">
    <property type="term" value="P:mismatch repair"/>
    <property type="evidence" value="ECO:0007669"/>
    <property type="project" value="InterPro"/>
</dbReference>
<dbReference type="InterPro" id="IPR020568">
    <property type="entry name" value="Ribosomal_Su5_D2-typ_SF"/>
</dbReference>
<feature type="compositionally biased region" description="Low complexity" evidence="3">
    <location>
        <begin position="489"/>
        <end position="501"/>
    </location>
</feature>
<dbReference type="Gene3D" id="3.30.1540.20">
    <property type="entry name" value="MutL, C-terminal domain, dimerisation subdomain"/>
    <property type="match status" value="1"/>
</dbReference>
<feature type="domain" description="DNA mismatch repair protein S5" evidence="5">
    <location>
        <begin position="250"/>
        <end position="386"/>
    </location>
</feature>
<dbReference type="Gene3D" id="3.30.565.10">
    <property type="entry name" value="Histidine kinase-like ATPase, C-terminal domain"/>
    <property type="match status" value="1"/>
</dbReference>
<dbReference type="Proteomes" id="UP000007879">
    <property type="component" value="Unassembled WGS sequence"/>
</dbReference>
<evidence type="ECO:0000259" key="4">
    <source>
        <dbReference type="SMART" id="SM00853"/>
    </source>
</evidence>
<dbReference type="SUPFAM" id="SSF55874">
    <property type="entry name" value="ATPase domain of HSP90 chaperone/DNA topoisomerase II/histidine kinase"/>
    <property type="match status" value="1"/>
</dbReference>
<dbReference type="SMART" id="SM01340">
    <property type="entry name" value="DNA_mis_repair"/>
    <property type="match status" value="1"/>
</dbReference>
<dbReference type="Pfam" id="PF08676">
    <property type="entry name" value="MutL_C"/>
    <property type="match status" value="1"/>
</dbReference>
<dbReference type="PANTHER" id="PTHR10073">
    <property type="entry name" value="DNA MISMATCH REPAIR PROTEIN MLH, PMS, MUTL"/>
    <property type="match status" value="1"/>
</dbReference>
<dbReference type="RefSeq" id="XP_019854585.1">
    <property type="nucleotide sequence ID" value="XM_019999026.1"/>
</dbReference>
<dbReference type="FunFam" id="3.30.1370.100:FF:000001">
    <property type="entry name" value="Mismatch repair endonuclease pms1, putative"/>
    <property type="match status" value="1"/>
</dbReference>
<sequence length="784" mass="88331">MHIMAGHKESHTRMNKGCGYTRGTLWKDTRYMSSMSSLQRIDKESVHRICSGQVVLSLAVAVKELVENSIDAGATSIEVRLKEFGSEVVEVADNGSGVHPDNYQKLTLKHFTSKITDFSDIATINTFGFRGEALSSLCALSNLRITTCTSGQTAGSNIEYDHSGRIKLQTKCAREIGTTVFLNNLFCTLPVRQKEFHRNLKKEYGRMIQMLQGYCIISKQVKVTCYNQTGKIKRQLVLSNSGGSEIISNISCVFGPKQTESIVSIVECPFDILTIDDEGADNHELYSKFKLSGFVSKCEHGSGRSSTDRQFFFINGRPCDHSKLSKTVNEVYHMFNPHQYPFIVLNISTQRESVDVNVTPDKRQVMLQEEKALLFFLKASLLEMFKPEQRLVSTISSNTKHVLSPDDNKLTRIKRPLSASSSLSTDEEEPSQKQSRLTSFGITSSPVILKPSVPNQQSTSCTTPSSKCQPSAGIVSPVLHPTCLKTKKSSSSSHTTTDSSKNGVSHSIDLTNGEKDVRIEHITYDMDSSFSKDHHVSDEHQVTFDIDKIVSRIQHKNESTERDESKRRYFHAKIRPDSNQDAEEELKRELNKEQFKEMEILGQFNLGFIIAKLDNDLFIIDQHATDEKYNFERLKRDTVLEHQSLIHPLPVEVTAVGESVIKDNLEVFEKNGFRFSFDEEAPPTKRVKLIEQPVSKNWSMGTSEIEELIFLLTDYPGEMVRPHCVTKMLASRACRGSIMIGTALGKKEMSKIVAHMAEMDQPWNCPHGRPTIRHLIDISKLDIK</sequence>
<dbReference type="NCBIfam" id="TIGR00585">
    <property type="entry name" value="mutl"/>
    <property type="match status" value="1"/>
</dbReference>
<dbReference type="InterPro" id="IPR013507">
    <property type="entry name" value="DNA_mismatch_S5_2-like"/>
</dbReference>
<dbReference type="CDD" id="cd16926">
    <property type="entry name" value="HATPase_MutL-MLH-PMS-like"/>
    <property type="match status" value="1"/>
</dbReference>
<keyword evidence="2" id="KW-0227">DNA damage</keyword>
<dbReference type="InterPro" id="IPR038973">
    <property type="entry name" value="MutL/Mlh/Pms-like"/>
</dbReference>
<dbReference type="GO" id="GO:0016887">
    <property type="term" value="F:ATP hydrolysis activity"/>
    <property type="evidence" value="ECO:0007669"/>
    <property type="project" value="InterPro"/>
</dbReference>
<dbReference type="KEGG" id="aqu:100635403"/>
<evidence type="ECO:0000259" key="5">
    <source>
        <dbReference type="SMART" id="SM01340"/>
    </source>
</evidence>
<dbReference type="InterPro" id="IPR014762">
    <property type="entry name" value="DNA_mismatch_repair_CS"/>
</dbReference>
<dbReference type="Pfam" id="PF13589">
    <property type="entry name" value="HATPase_c_3"/>
    <property type="match status" value="1"/>
</dbReference>
<protein>
    <recommendedName>
        <fullName evidence="8">Mismatch repair endonuclease PMS2</fullName>
    </recommendedName>
</protein>
<dbReference type="InterPro" id="IPR014721">
    <property type="entry name" value="Ribsml_uS5_D2-typ_fold_subgr"/>
</dbReference>
<dbReference type="GeneID" id="100635403"/>
<dbReference type="GO" id="GO:0140664">
    <property type="term" value="F:ATP-dependent DNA damage sensor activity"/>
    <property type="evidence" value="ECO:0007669"/>
    <property type="project" value="InterPro"/>
</dbReference>
<accession>A0AAN0JC36</accession>